<evidence type="ECO:0000256" key="3">
    <source>
        <dbReference type="ARBA" id="ARBA00023172"/>
    </source>
</evidence>
<dbReference type="AlphaFoldDB" id="A0A1M7YBT8"/>
<dbReference type="InterPro" id="IPR013762">
    <property type="entry name" value="Integrase-like_cat_sf"/>
</dbReference>
<organism evidence="5 6">
    <name type="scientific">Desulfopila aestuarii DSM 18488</name>
    <dbReference type="NCBI Taxonomy" id="1121416"/>
    <lineage>
        <taxon>Bacteria</taxon>
        <taxon>Pseudomonadati</taxon>
        <taxon>Thermodesulfobacteriota</taxon>
        <taxon>Desulfobulbia</taxon>
        <taxon>Desulfobulbales</taxon>
        <taxon>Desulfocapsaceae</taxon>
        <taxon>Desulfopila</taxon>
    </lineage>
</organism>
<dbReference type="PANTHER" id="PTHR30349">
    <property type="entry name" value="PHAGE INTEGRASE-RELATED"/>
    <property type="match status" value="1"/>
</dbReference>
<dbReference type="SUPFAM" id="SSF56349">
    <property type="entry name" value="DNA breaking-rejoining enzymes"/>
    <property type="match status" value="1"/>
</dbReference>
<evidence type="ECO:0000313" key="6">
    <source>
        <dbReference type="Proteomes" id="UP000184603"/>
    </source>
</evidence>
<dbReference type="Pfam" id="PF00589">
    <property type="entry name" value="Phage_integrase"/>
    <property type="match status" value="1"/>
</dbReference>
<proteinExistence type="inferred from homology"/>
<dbReference type="EMBL" id="FRFE01000017">
    <property type="protein sequence ID" value="SHO50097.1"/>
    <property type="molecule type" value="Genomic_DNA"/>
</dbReference>
<keyword evidence="6" id="KW-1185">Reference proteome</keyword>
<dbReference type="Proteomes" id="UP000184603">
    <property type="component" value="Unassembled WGS sequence"/>
</dbReference>
<name>A0A1M7YBT8_9BACT</name>
<keyword evidence="3" id="KW-0233">DNA recombination</keyword>
<gene>
    <name evidence="5" type="ORF">SAMN02745220_03250</name>
</gene>
<dbReference type="InterPro" id="IPR050090">
    <property type="entry name" value="Tyrosine_recombinase_XerCD"/>
</dbReference>
<dbReference type="OrthoDB" id="5417942at2"/>
<dbReference type="PANTHER" id="PTHR30349:SF41">
    <property type="entry name" value="INTEGRASE_RECOMBINASE PROTEIN MJ0367-RELATED"/>
    <property type="match status" value="1"/>
</dbReference>
<dbReference type="PROSITE" id="PS51898">
    <property type="entry name" value="TYR_RECOMBINASE"/>
    <property type="match status" value="1"/>
</dbReference>
<dbReference type="InterPro" id="IPR002104">
    <property type="entry name" value="Integrase_catalytic"/>
</dbReference>
<dbReference type="STRING" id="1121416.SAMN02745220_03250"/>
<sequence>MQNTAKIIPFNSATNVENLNKDANTKIVQYGEPVKYFRREEIQALRRIVREQGEVALLRGNVTGVREWMAVDILSTSGIRVAEIADLRCGDLQVKNGQSSIFIRCGKGRKSRNVEIPLTTKQHIKRFLKWKASRGESVQHDSHLFQGQRGPMKSQAFQLMVKKYLKLLGLYEKRKSIHSLRHSYGTQLYRQCKDIRVVQRQLGHESSRTTEIYAAILPEDVQQEIRCLWSN</sequence>
<dbReference type="GO" id="GO:0003677">
    <property type="term" value="F:DNA binding"/>
    <property type="evidence" value="ECO:0007669"/>
    <property type="project" value="UniProtKB-KW"/>
</dbReference>
<comment type="similarity">
    <text evidence="1">Belongs to the 'phage' integrase family.</text>
</comment>
<reference evidence="5 6" key="1">
    <citation type="submission" date="2016-12" db="EMBL/GenBank/DDBJ databases">
        <authorList>
            <person name="Song W.-J."/>
            <person name="Kurnit D.M."/>
        </authorList>
    </citation>
    <scope>NUCLEOTIDE SEQUENCE [LARGE SCALE GENOMIC DNA]</scope>
    <source>
        <strain evidence="5 6">DSM 18488</strain>
    </source>
</reference>
<protein>
    <submittedName>
        <fullName evidence="5">Phage integrase family protein</fullName>
    </submittedName>
</protein>
<evidence type="ECO:0000256" key="1">
    <source>
        <dbReference type="ARBA" id="ARBA00008857"/>
    </source>
</evidence>
<feature type="domain" description="Tyr recombinase" evidence="4">
    <location>
        <begin position="32"/>
        <end position="226"/>
    </location>
</feature>
<evidence type="ECO:0000256" key="2">
    <source>
        <dbReference type="ARBA" id="ARBA00023125"/>
    </source>
</evidence>
<dbReference type="Gene3D" id="1.10.443.10">
    <property type="entry name" value="Intergrase catalytic core"/>
    <property type="match status" value="1"/>
</dbReference>
<keyword evidence="2" id="KW-0238">DNA-binding</keyword>
<accession>A0A1M7YBT8</accession>
<dbReference type="RefSeq" id="WP_084554079.1">
    <property type="nucleotide sequence ID" value="NZ_FRFE01000017.1"/>
</dbReference>
<dbReference type="GO" id="GO:0015074">
    <property type="term" value="P:DNA integration"/>
    <property type="evidence" value="ECO:0007669"/>
    <property type="project" value="InterPro"/>
</dbReference>
<dbReference type="GO" id="GO:0006310">
    <property type="term" value="P:DNA recombination"/>
    <property type="evidence" value="ECO:0007669"/>
    <property type="project" value="UniProtKB-KW"/>
</dbReference>
<evidence type="ECO:0000259" key="4">
    <source>
        <dbReference type="PROSITE" id="PS51898"/>
    </source>
</evidence>
<dbReference type="InterPro" id="IPR011010">
    <property type="entry name" value="DNA_brk_join_enz"/>
</dbReference>
<evidence type="ECO:0000313" key="5">
    <source>
        <dbReference type="EMBL" id="SHO50097.1"/>
    </source>
</evidence>